<name>A0ABD1ZIE5_9MARC</name>
<proteinExistence type="predicted"/>
<accession>A0ABD1ZIE5</accession>
<dbReference type="EMBL" id="JBHFFA010000001">
    <property type="protein sequence ID" value="KAL2651226.1"/>
    <property type="molecule type" value="Genomic_DNA"/>
</dbReference>
<reference evidence="2 3" key="1">
    <citation type="submission" date="2024-09" db="EMBL/GenBank/DDBJ databases">
        <title>Chromosome-scale assembly of Riccia fluitans.</title>
        <authorList>
            <person name="Paukszto L."/>
            <person name="Sawicki J."/>
            <person name="Karawczyk K."/>
            <person name="Piernik-Szablinska J."/>
            <person name="Szczecinska M."/>
            <person name="Mazdziarz M."/>
        </authorList>
    </citation>
    <scope>NUCLEOTIDE SEQUENCE [LARGE SCALE GENOMIC DNA]</scope>
    <source>
        <strain evidence="2">Rf_01</strain>
        <tissue evidence="2">Aerial parts of the thallus</tissue>
    </source>
</reference>
<comment type="caution">
    <text evidence="2">The sequence shown here is derived from an EMBL/GenBank/DDBJ whole genome shotgun (WGS) entry which is preliminary data.</text>
</comment>
<sequence>MAFDPEKGEQNSQWQYQQQQPPQYPTVDQSPFHYAQAGSEGYVYPPQSTACGSVQDRFGIWIWDLERKQVAGKLSPELKLFSQIQYPVQKASSVV</sequence>
<gene>
    <name evidence="2" type="ORF">R1flu_019354</name>
</gene>
<evidence type="ECO:0000256" key="1">
    <source>
        <dbReference type="SAM" id="MobiDB-lite"/>
    </source>
</evidence>
<evidence type="ECO:0000313" key="3">
    <source>
        <dbReference type="Proteomes" id="UP001605036"/>
    </source>
</evidence>
<evidence type="ECO:0000313" key="2">
    <source>
        <dbReference type="EMBL" id="KAL2651226.1"/>
    </source>
</evidence>
<protein>
    <submittedName>
        <fullName evidence="2">Uncharacterized protein</fullName>
    </submittedName>
</protein>
<keyword evidence="3" id="KW-1185">Reference proteome</keyword>
<dbReference type="Proteomes" id="UP001605036">
    <property type="component" value="Unassembled WGS sequence"/>
</dbReference>
<dbReference type="AlphaFoldDB" id="A0ABD1ZIE5"/>
<feature type="region of interest" description="Disordered" evidence="1">
    <location>
        <begin position="1"/>
        <end position="31"/>
    </location>
</feature>
<organism evidence="2 3">
    <name type="scientific">Riccia fluitans</name>
    <dbReference type="NCBI Taxonomy" id="41844"/>
    <lineage>
        <taxon>Eukaryota</taxon>
        <taxon>Viridiplantae</taxon>
        <taxon>Streptophyta</taxon>
        <taxon>Embryophyta</taxon>
        <taxon>Marchantiophyta</taxon>
        <taxon>Marchantiopsida</taxon>
        <taxon>Marchantiidae</taxon>
        <taxon>Marchantiales</taxon>
        <taxon>Ricciaceae</taxon>
        <taxon>Riccia</taxon>
    </lineage>
</organism>